<keyword evidence="14" id="KW-0418">Kinase</keyword>
<comment type="cofactor">
    <cofactor evidence="2">
        <name>Mg(2+)</name>
        <dbReference type="ChEBI" id="CHEBI:18420"/>
    </cofactor>
</comment>
<dbReference type="PANTHER" id="PTHR46244">
    <property type="entry name" value="PHOSPHOENOLPYRUVATE-PROTEIN PHOSPHOTRANSFERASE"/>
    <property type="match status" value="1"/>
</dbReference>
<dbReference type="InterPro" id="IPR040442">
    <property type="entry name" value="Pyrv_kinase-like_dom_sf"/>
</dbReference>
<dbReference type="KEGG" id="tsin:OXH18_17900"/>
<dbReference type="NCBIfam" id="TIGR00830">
    <property type="entry name" value="PTBA"/>
    <property type="match status" value="1"/>
</dbReference>
<dbReference type="GO" id="GO:0016301">
    <property type="term" value="F:kinase activity"/>
    <property type="evidence" value="ECO:0007669"/>
    <property type="project" value="UniProtKB-KW"/>
</dbReference>
<name>A0A9E8ZIB0_9CYAN</name>
<dbReference type="EMBL" id="CP113797">
    <property type="protein sequence ID" value="WAL59036.1"/>
    <property type="molecule type" value="Genomic_DNA"/>
</dbReference>
<dbReference type="InterPro" id="IPR036618">
    <property type="entry name" value="PtsI_HPr-bd_sf"/>
</dbReference>
<evidence type="ECO:0000256" key="10">
    <source>
        <dbReference type="ARBA" id="ARBA00022597"/>
    </source>
</evidence>
<dbReference type="Pfam" id="PF00391">
    <property type="entry name" value="PEP-utilizers"/>
    <property type="match status" value="1"/>
</dbReference>
<evidence type="ECO:0000256" key="5">
    <source>
        <dbReference type="ARBA" id="ARBA00007837"/>
    </source>
</evidence>
<evidence type="ECO:0000256" key="15">
    <source>
        <dbReference type="ARBA" id="ARBA00022842"/>
    </source>
</evidence>
<proteinExistence type="inferred from homology"/>
<gene>
    <name evidence="19" type="primary">ptsP</name>
    <name evidence="19" type="ORF">OXH18_17900</name>
</gene>
<evidence type="ECO:0000256" key="13">
    <source>
        <dbReference type="ARBA" id="ARBA00022723"/>
    </source>
</evidence>
<feature type="domain" description="PTS EIIA type-1" evidence="17">
    <location>
        <begin position="32"/>
        <end position="136"/>
    </location>
</feature>
<evidence type="ECO:0000313" key="19">
    <source>
        <dbReference type="EMBL" id="WAL59036.1"/>
    </source>
</evidence>
<dbReference type="GO" id="GO:0009401">
    <property type="term" value="P:phosphoenolpyruvate-dependent sugar phosphotransferase system"/>
    <property type="evidence" value="ECO:0007669"/>
    <property type="project" value="UniProtKB-KW"/>
</dbReference>
<dbReference type="GO" id="GO:0046872">
    <property type="term" value="F:metal ion binding"/>
    <property type="evidence" value="ECO:0007669"/>
    <property type="project" value="UniProtKB-KW"/>
</dbReference>
<dbReference type="RefSeq" id="WP_268608571.1">
    <property type="nucleotide sequence ID" value="NZ_CP113797.1"/>
</dbReference>
<keyword evidence="13" id="KW-0479">Metal-binding</keyword>
<evidence type="ECO:0000256" key="12">
    <source>
        <dbReference type="ARBA" id="ARBA00022683"/>
    </source>
</evidence>
<organism evidence="19 20">
    <name type="scientific">Thermocoleostomius sinensis A174</name>
    <dbReference type="NCBI Taxonomy" id="2016057"/>
    <lineage>
        <taxon>Bacteria</taxon>
        <taxon>Bacillati</taxon>
        <taxon>Cyanobacteriota</taxon>
        <taxon>Cyanophyceae</taxon>
        <taxon>Oculatellales</taxon>
        <taxon>Oculatellaceae</taxon>
        <taxon>Thermocoleostomius</taxon>
    </lineage>
</organism>
<dbReference type="InterPro" id="IPR001020">
    <property type="entry name" value="PTS_HPr_His_P_site"/>
</dbReference>
<dbReference type="InterPro" id="IPR015813">
    <property type="entry name" value="Pyrv/PenolPyrv_kinase-like_dom"/>
</dbReference>
<evidence type="ECO:0000256" key="9">
    <source>
        <dbReference type="ARBA" id="ARBA00022490"/>
    </source>
</evidence>
<keyword evidence="20" id="KW-1185">Reference proteome</keyword>
<dbReference type="Pfam" id="PF00381">
    <property type="entry name" value="PTS-HPr"/>
    <property type="match status" value="1"/>
</dbReference>
<comment type="catalytic activity">
    <reaction evidence="1">
        <text>L-histidyl-[protein] + phosphoenolpyruvate = N(pros)-phospho-L-histidyl-[protein] + pyruvate</text>
        <dbReference type="Rhea" id="RHEA:23880"/>
        <dbReference type="Rhea" id="RHEA-COMP:9745"/>
        <dbReference type="Rhea" id="RHEA-COMP:9746"/>
        <dbReference type="ChEBI" id="CHEBI:15361"/>
        <dbReference type="ChEBI" id="CHEBI:29979"/>
        <dbReference type="ChEBI" id="CHEBI:58702"/>
        <dbReference type="ChEBI" id="CHEBI:64837"/>
        <dbReference type="EC" id="2.7.3.9"/>
    </reaction>
</comment>
<dbReference type="SUPFAM" id="SSF51261">
    <property type="entry name" value="Duplicated hybrid motif"/>
    <property type="match status" value="1"/>
</dbReference>
<dbReference type="PRINTS" id="PR00107">
    <property type="entry name" value="PHOSPHOCPHPR"/>
</dbReference>
<dbReference type="InterPro" id="IPR035895">
    <property type="entry name" value="HPr-like_sf"/>
</dbReference>
<dbReference type="InterPro" id="IPR000121">
    <property type="entry name" value="PEP_util_C"/>
</dbReference>
<keyword evidence="15" id="KW-0460">Magnesium</keyword>
<evidence type="ECO:0000259" key="18">
    <source>
        <dbReference type="PROSITE" id="PS51350"/>
    </source>
</evidence>
<keyword evidence="11 19" id="KW-0808">Transferase</keyword>
<dbReference type="InterPro" id="IPR050499">
    <property type="entry name" value="PEP-utilizing_PTS_enzyme"/>
</dbReference>
<dbReference type="PANTHER" id="PTHR46244:SF6">
    <property type="entry name" value="PHOSPHOENOLPYRUVATE-PROTEIN PHOSPHOTRANSFERASE"/>
    <property type="match status" value="1"/>
</dbReference>
<dbReference type="InterPro" id="IPR036637">
    <property type="entry name" value="Phosphohistidine_dom_sf"/>
</dbReference>
<feature type="region of interest" description="Disordered" evidence="16">
    <location>
        <begin position="273"/>
        <end position="292"/>
    </location>
</feature>
<dbReference type="PROSITE" id="PS51093">
    <property type="entry name" value="PTS_EIIA_TYPE_1"/>
    <property type="match status" value="1"/>
</dbReference>
<dbReference type="InterPro" id="IPR000032">
    <property type="entry name" value="HPr-like"/>
</dbReference>
<dbReference type="Proteomes" id="UP001163152">
    <property type="component" value="Chromosome"/>
</dbReference>
<evidence type="ECO:0000256" key="16">
    <source>
        <dbReference type="SAM" id="MobiDB-lite"/>
    </source>
</evidence>
<comment type="function">
    <text evidence="3">General (non sugar-specific) component of the phosphoenolpyruvate-dependent sugar phosphotransferase system (sugar PTS). This major carbohydrate active-transport system catalyzes the phosphorylation of incoming sugar substrates concomitantly with their translocation across the cell membrane. The phosphoryl group from phosphoenolpyruvate (PEP) is transferred to the phosphoryl carrier protein HPr by enzyme I. Phospho-HPr then transfers it to the PTS EIIA domain.</text>
</comment>
<dbReference type="PROSITE" id="PS00369">
    <property type="entry name" value="PTS_HPR_HIS"/>
    <property type="match status" value="1"/>
</dbReference>
<evidence type="ECO:0000256" key="6">
    <source>
        <dbReference type="ARBA" id="ARBA00012232"/>
    </source>
</evidence>
<keyword evidence="12" id="KW-0598">Phosphotransferase system</keyword>
<dbReference type="Gene3D" id="2.70.70.10">
    <property type="entry name" value="Glucose Permease (Domain IIA)"/>
    <property type="match status" value="1"/>
</dbReference>
<evidence type="ECO:0000256" key="1">
    <source>
        <dbReference type="ARBA" id="ARBA00000683"/>
    </source>
</evidence>
<comment type="similarity">
    <text evidence="5">Belongs to the PEP-utilizing enzyme family.</text>
</comment>
<dbReference type="GO" id="GO:0008965">
    <property type="term" value="F:phosphoenolpyruvate-protein phosphotransferase activity"/>
    <property type="evidence" value="ECO:0007669"/>
    <property type="project" value="UniProtKB-EC"/>
</dbReference>
<evidence type="ECO:0000256" key="14">
    <source>
        <dbReference type="ARBA" id="ARBA00022777"/>
    </source>
</evidence>
<dbReference type="SUPFAM" id="SSF52009">
    <property type="entry name" value="Phosphohistidine domain"/>
    <property type="match status" value="1"/>
</dbReference>
<dbReference type="Pfam" id="PF05524">
    <property type="entry name" value="PEP-utilisers_N"/>
    <property type="match status" value="1"/>
</dbReference>
<keyword evidence="10" id="KW-0762">Sugar transport</keyword>
<dbReference type="Pfam" id="PF02896">
    <property type="entry name" value="PEP-utilizers_C"/>
    <property type="match status" value="1"/>
</dbReference>
<dbReference type="SUPFAM" id="SSF55594">
    <property type="entry name" value="HPr-like"/>
    <property type="match status" value="1"/>
</dbReference>
<dbReference type="InterPro" id="IPR011055">
    <property type="entry name" value="Dup_hybrid_motif"/>
</dbReference>
<dbReference type="AlphaFoldDB" id="A0A9E8ZIB0"/>
<dbReference type="CDD" id="cd00367">
    <property type="entry name" value="PTS-HPr_like"/>
    <property type="match status" value="1"/>
</dbReference>
<dbReference type="InterPro" id="IPR008279">
    <property type="entry name" value="PEP-util_enz_mobile_dom"/>
</dbReference>
<dbReference type="InterPro" id="IPR001127">
    <property type="entry name" value="PTS_EIIA_1_perm"/>
</dbReference>
<dbReference type="PROSITE" id="PS51350">
    <property type="entry name" value="PTS_HPR_DOM"/>
    <property type="match status" value="1"/>
</dbReference>
<dbReference type="InterPro" id="IPR023151">
    <property type="entry name" value="PEP_util_CS"/>
</dbReference>
<dbReference type="GO" id="GO:0005737">
    <property type="term" value="C:cytoplasm"/>
    <property type="evidence" value="ECO:0007669"/>
    <property type="project" value="UniProtKB-SubCell"/>
</dbReference>
<sequence length="854" mass="90958">MTYTATSVQPGTGVLLTAPLSGKLVPIEQVPDPVFAQKMVGDGISIDPVSQSLLAPCDGEVIQLHPSHHAITLKTANDLEVLMHIGLDTVTLRGEGFTPKVKVGDQVQMGDRLIDFDADYVALNAKSLLTQIVITNSEQVTTFIPRSGNVTAGRDPVLELAFAGTEATAPATDNHDVATSEAIVIPNPTGLHARPAAVLANLAKKYKSDIRLKYGDKKTNVRSVVGVMGLSIDKGDTVSLEATGPDAAAAIAELTEALRSGLGEAGVTPVATTTSQAAADVSAPPPRPRSDDPNLVLGVAASPGVAVGYLHRVQQQDIAVTEQSDNPAAERRRLEQAIAQAKLEIEALRAKVHGQGNPQKAAIFSAHQELLEDPELVDATMQAIDHGKSAAYAWKRTYSEQADQLARLTNELLAQRANDLRDVGGRVLRILTGVSTETTHYPENTILAAEDLTPSDMATLDRSKVVGFCTVAGGATSHVAILARSMDIPAIAGSEPRVLELSNGTPVILDGSKGTLRLHPSSDEMERVKQRLVRIKAKRERDFASKDQPAMTIDGHRMEIVANIGNVEDAKQAVALGGEGVGLLRSEFVFMERSAAPTEEEQTDIYSAVAQILGPERPLIIRTLDVGGDKPLPYLPMPHEENPFLGERGVRIGFDRPEILRTQLRAILRSSGLGNVRVMFPMIARLEEFRMAKGMLEEERQKLGVAPIPVGIMVEVPSAAVIANQFAKEADFFSVGTNDLTQYTLAMDRGHPKLAPYCDGLDPAVLSLIGMAAKAANQQGKWCGICGGIGSDPQAVPLLIGLGVKELSVSIPTIPSVKAQVRDLSYAECQRLAAQALAADTAADVRNLSPLAEE</sequence>
<reference evidence="19" key="1">
    <citation type="submission" date="2022-12" db="EMBL/GenBank/DDBJ databases">
        <title>Polyphasic identification of a Novel Hot-Spring Cyanobacterium Ocullathermofonsia sinensis gen nov. sp. nov. and Genomic Insights on its Adaptations to the Thermal Habitat.</title>
        <authorList>
            <person name="Daroch M."/>
            <person name="Tang J."/>
            <person name="Jiang Y."/>
        </authorList>
    </citation>
    <scope>NUCLEOTIDE SEQUENCE</scope>
    <source>
        <strain evidence="19">PKUAC-SCTA174</strain>
    </source>
</reference>
<dbReference type="FunFam" id="2.70.70.10:FF:000001">
    <property type="entry name" value="PTS system glucose-specific IIA component"/>
    <property type="match status" value="1"/>
</dbReference>
<dbReference type="NCBIfam" id="TIGR01417">
    <property type="entry name" value="PTS_I_fam"/>
    <property type="match status" value="1"/>
</dbReference>
<evidence type="ECO:0000256" key="7">
    <source>
        <dbReference type="ARBA" id="ARBA00020422"/>
    </source>
</evidence>
<dbReference type="Gene3D" id="3.50.30.10">
    <property type="entry name" value="Phosphohistidine domain"/>
    <property type="match status" value="1"/>
</dbReference>
<dbReference type="EC" id="2.7.3.9" evidence="6"/>
<dbReference type="PROSITE" id="PS00742">
    <property type="entry name" value="PEP_ENZYMES_2"/>
    <property type="match status" value="1"/>
</dbReference>
<keyword evidence="9" id="KW-0963">Cytoplasm</keyword>
<dbReference type="SUPFAM" id="SSF51621">
    <property type="entry name" value="Phosphoenolpyruvate/pyruvate domain"/>
    <property type="match status" value="1"/>
</dbReference>
<dbReference type="InterPro" id="IPR008731">
    <property type="entry name" value="PTS_EIN"/>
</dbReference>
<dbReference type="Pfam" id="PF00358">
    <property type="entry name" value="PTS_EIIA_1"/>
    <property type="match status" value="1"/>
</dbReference>
<dbReference type="Gene3D" id="3.20.20.60">
    <property type="entry name" value="Phosphoenolpyruvate-binding domains"/>
    <property type="match status" value="1"/>
</dbReference>
<keyword evidence="8" id="KW-0813">Transport</keyword>
<evidence type="ECO:0000256" key="4">
    <source>
        <dbReference type="ARBA" id="ARBA00004496"/>
    </source>
</evidence>
<dbReference type="Gene3D" id="3.30.1340.10">
    <property type="entry name" value="HPr-like"/>
    <property type="match status" value="1"/>
</dbReference>
<evidence type="ECO:0000256" key="11">
    <source>
        <dbReference type="ARBA" id="ARBA00022679"/>
    </source>
</evidence>
<dbReference type="SUPFAM" id="SSF47831">
    <property type="entry name" value="Enzyme I of the PEP:sugar phosphotransferase system HPr-binding (sub)domain"/>
    <property type="match status" value="1"/>
</dbReference>
<dbReference type="Gene3D" id="1.10.274.10">
    <property type="entry name" value="PtsI, HPr-binding domain"/>
    <property type="match status" value="1"/>
</dbReference>
<evidence type="ECO:0000256" key="2">
    <source>
        <dbReference type="ARBA" id="ARBA00001946"/>
    </source>
</evidence>
<evidence type="ECO:0000259" key="17">
    <source>
        <dbReference type="PROSITE" id="PS51093"/>
    </source>
</evidence>
<feature type="domain" description="HPr" evidence="18">
    <location>
        <begin position="177"/>
        <end position="265"/>
    </location>
</feature>
<evidence type="ECO:0000313" key="20">
    <source>
        <dbReference type="Proteomes" id="UP001163152"/>
    </source>
</evidence>
<evidence type="ECO:0000256" key="8">
    <source>
        <dbReference type="ARBA" id="ARBA00022448"/>
    </source>
</evidence>
<accession>A0A9E8ZIB0</accession>
<dbReference type="PRINTS" id="PR01736">
    <property type="entry name" value="PHPHTRNFRASE"/>
</dbReference>
<comment type="subcellular location">
    <subcellularLocation>
        <location evidence="4">Cytoplasm</location>
    </subcellularLocation>
</comment>
<dbReference type="InterPro" id="IPR006318">
    <property type="entry name" value="PTS_EI-like"/>
</dbReference>
<evidence type="ECO:0000256" key="3">
    <source>
        <dbReference type="ARBA" id="ARBA00003681"/>
    </source>
</evidence>
<dbReference type="NCBIfam" id="TIGR01003">
    <property type="entry name" value="PTS_HPr_family"/>
    <property type="match status" value="1"/>
</dbReference>
<protein>
    <recommendedName>
        <fullName evidence="7">Phosphocarrier protein HPr</fullName>
        <ecNumber evidence="6">2.7.3.9</ecNumber>
    </recommendedName>
</protein>